<dbReference type="InterPro" id="IPR013130">
    <property type="entry name" value="Fe3_Rdtase_TM_dom"/>
</dbReference>
<name>A0A1X7RGC9_ZYMT9</name>
<feature type="transmembrane region" description="Helical" evidence="10">
    <location>
        <begin position="333"/>
        <end position="355"/>
    </location>
</feature>
<keyword evidence="4 10" id="KW-0812">Transmembrane</keyword>
<evidence type="ECO:0000256" key="11">
    <source>
        <dbReference type="SAM" id="SignalP"/>
    </source>
</evidence>
<sequence length="848" mass="96170">MARWTVSSLALGLNILLVFFTSNVTAASYPVQQYKWYRNYYPLPEQYCIYGCQGTLNYVKFNFTPISTDINGYLLNRCSNKLLLNSILYCGQKYCTPREVREGRKALARDCDQIGLPYPTIEDARLSDEALNNILVLNYTAGLATANAPLGPGVAAIPDLDWHTRSERTVDAQYFNYDLSFDFSFALIGFWGLVIVVGMVYRILVYMGKPVDGCSSSSWWLWVRRTLILPATFGQKQAEAVAHAFTIPPRLETLLLTLYLVINIVMCFPSYDIFTGNLYYPEKRVQLARYIGDRTGFLSFAQLPMVWVFSARNEPFMWLTGWSYATFNRFHRWIARISVLHAVVHSIAYSFYAAWTSTYVSSWKEVYWWAGGIATIVMCLMLPASSYVFRQRCYELFLAVHILAALLSLITLWYHVRIFNGQFNYFLYPCIGIWALDRLLRIVRTTALSVMPRFAKGAKATVTYNHSTDLIRMDISEFLPKTDIVPGRYYYLYIPGNIRGWESHPFTLCSWRRPASSPSASPRTSAADKQIHASVRKSPDDYHYCSTAHTLLIRPHQGMTRRLERKLSLAPENIVSSRETVFLEGPYGVPVDLSTYSDILILCGGSGIAAAISHTHHIITANSTSRIHIAWASPRRDLPDDVCANELAEVIHTDRVHMTVYLTASAVADKDEDQQLPYETLHGRPNFEAIIRHRRSLATSSLAVVSCGKAQMSDDCRAAVVKVLGSKGSPDSGTRQRLISRPGRPLSFIRSQTKHVVHRCWLLAWPTFFNGRSAHIEKVILCSPKQQCYALFTQEEKSGIGTNLRHYNQIARITPASATRNALYRSPQYIANAIIKSATIFRLHNQSL</sequence>
<keyword evidence="3" id="KW-0813">Transport</keyword>
<comment type="subcellular location">
    <subcellularLocation>
        <location evidence="1">Membrane</location>
        <topology evidence="1">Multi-pass membrane protein</topology>
    </subcellularLocation>
</comment>
<feature type="domain" description="FAD-binding FR-type" evidence="12">
    <location>
        <begin position="435"/>
        <end position="593"/>
    </location>
</feature>
<feature type="signal peptide" evidence="11">
    <location>
        <begin position="1"/>
        <end position="26"/>
    </location>
</feature>
<dbReference type="SFLD" id="SFLDG01168">
    <property type="entry name" value="Ferric_reductase_subgroup_(FRE"/>
    <property type="match status" value="1"/>
</dbReference>
<proteinExistence type="inferred from homology"/>
<gene>
    <name evidence="13" type="ORF">ZT3D7_G1632</name>
</gene>
<dbReference type="Pfam" id="PF01794">
    <property type="entry name" value="Ferric_reduct"/>
    <property type="match status" value="1"/>
</dbReference>
<evidence type="ECO:0000256" key="3">
    <source>
        <dbReference type="ARBA" id="ARBA00022448"/>
    </source>
</evidence>
<dbReference type="GO" id="GO:0006879">
    <property type="term" value="P:intracellular iron ion homeostasis"/>
    <property type="evidence" value="ECO:0007669"/>
    <property type="project" value="TreeGrafter"/>
</dbReference>
<dbReference type="PROSITE" id="PS51384">
    <property type="entry name" value="FAD_FR"/>
    <property type="match status" value="1"/>
</dbReference>
<evidence type="ECO:0000256" key="2">
    <source>
        <dbReference type="ARBA" id="ARBA00006278"/>
    </source>
</evidence>
<evidence type="ECO:0000256" key="10">
    <source>
        <dbReference type="SAM" id="Phobius"/>
    </source>
</evidence>
<keyword evidence="7" id="KW-0406">Ion transport</keyword>
<keyword evidence="14" id="KW-1185">Reference proteome</keyword>
<dbReference type="GO" id="GO:0015677">
    <property type="term" value="P:copper ion import"/>
    <property type="evidence" value="ECO:0007669"/>
    <property type="project" value="TreeGrafter"/>
</dbReference>
<dbReference type="GO" id="GO:0006826">
    <property type="term" value="P:iron ion transport"/>
    <property type="evidence" value="ECO:0007669"/>
    <property type="project" value="TreeGrafter"/>
</dbReference>
<dbReference type="InterPro" id="IPR017927">
    <property type="entry name" value="FAD-bd_FR_type"/>
</dbReference>
<dbReference type="SUPFAM" id="SSF52343">
    <property type="entry name" value="Ferredoxin reductase-like, C-terminal NADP-linked domain"/>
    <property type="match status" value="1"/>
</dbReference>
<feature type="transmembrane region" description="Helical" evidence="10">
    <location>
        <begin position="396"/>
        <end position="414"/>
    </location>
</feature>
<evidence type="ECO:0000313" key="13">
    <source>
        <dbReference type="EMBL" id="SMQ46486.1"/>
    </source>
</evidence>
<dbReference type="GO" id="GO:0005886">
    <property type="term" value="C:plasma membrane"/>
    <property type="evidence" value="ECO:0007669"/>
    <property type="project" value="TreeGrafter"/>
</dbReference>
<evidence type="ECO:0000259" key="12">
    <source>
        <dbReference type="PROSITE" id="PS51384"/>
    </source>
</evidence>
<dbReference type="STRING" id="1276538.A0A1X7RGC9"/>
<accession>A0A1X7RGC9</accession>
<dbReference type="PANTHER" id="PTHR32361:SF9">
    <property type="entry name" value="FERRIC REDUCTASE TRANSMEMBRANE COMPONENT 3-RELATED"/>
    <property type="match status" value="1"/>
</dbReference>
<organism evidence="13 14">
    <name type="scientific">Zymoseptoria tritici (strain ST99CH_3D7)</name>
    <dbReference type="NCBI Taxonomy" id="1276538"/>
    <lineage>
        <taxon>Eukaryota</taxon>
        <taxon>Fungi</taxon>
        <taxon>Dikarya</taxon>
        <taxon>Ascomycota</taxon>
        <taxon>Pezizomycotina</taxon>
        <taxon>Dothideomycetes</taxon>
        <taxon>Dothideomycetidae</taxon>
        <taxon>Mycosphaerellales</taxon>
        <taxon>Mycosphaerellaceae</taxon>
        <taxon>Zymoseptoria</taxon>
    </lineage>
</organism>
<feature type="transmembrane region" description="Helical" evidence="10">
    <location>
        <begin position="183"/>
        <end position="201"/>
    </location>
</feature>
<keyword evidence="8 10" id="KW-0472">Membrane</keyword>
<evidence type="ECO:0000256" key="5">
    <source>
        <dbReference type="ARBA" id="ARBA00022989"/>
    </source>
</evidence>
<dbReference type="SFLD" id="SFLDS00052">
    <property type="entry name" value="Ferric_Reductase_Domain"/>
    <property type="match status" value="1"/>
</dbReference>
<dbReference type="AlphaFoldDB" id="A0A1X7RGC9"/>
<feature type="transmembrane region" description="Helical" evidence="10">
    <location>
        <begin position="367"/>
        <end position="389"/>
    </location>
</feature>
<dbReference type="GO" id="GO:0000293">
    <property type="term" value="F:ferric-chelate reductase activity"/>
    <property type="evidence" value="ECO:0007669"/>
    <property type="project" value="UniProtKB-ARBA"/>
</dbReference>
<dbReference type="Proteomes" id="UP000215127">
    <property type="component" value="Chromosome 1"/>
</dbReference>
<dbReference type="InterPro" id="IPR013121">
    <property type="entry name" value="Fe_red_NAD-bd_6"/>
</dbReference>
<dbReference type="Pfam" id="PF08030">
    <property type="entry name" value="NAD_binding_6"/>
    <property type="match status" value="1"/>
</dbReference>
<feature type="transmembrane region" description="Helical" evidence="10">
    <location>
        <begin position="254"/>
        <end position="274"/>
    </location>
</feature>
<dbReference type="EMBL" id="LT853692">
    <property type="protein sequence ID" value="SMQ46486.1"/>
    <property type="molecule type" value="Genomic_DNA"/>
</dbReference>
<evidence type="ECO:0000256" key="1">
    <source>
        <dbReference type="ARBA" id="ARBA00004141"/>
    </source>
</evidence>
<evidence type="ECO:0000256" key="9">
    <source>
        <dbReference type="ARBA" id="ARBA00023180"/>
    </source>
</evidence>
<comment type="similarity">
    <text evidence="2">Belongs to the ferric reductase (FRE) family.</text>
</comment>
<dbReference type="CDD" id="cd06186">
    <property type="entry name" value="NOX_Duox_like_FAD_NADP"/>
    <property type="match status" value="1"/>
</dbReference>
<keyword evidence="5 10" id="KW-1133">Transmembrane helix</keyword>
<evidence type="ECO:0000256" key="7">
    <source>
        <dbReference type="ARBA" id="ARBA00023065"/>
    </source>
</evidence>
<evidence type="ECO:0000256" key="6">
    <source>
        <dbReference type="ARBA" id="ARBA00023002"/>
    </source>
</evidence>
<dbReference type="InterPro" id="IPR039261">
    <property type="entry name" value="FNR_nucleotide-bd"/>
</dbReference>
<feature type="chain" id="PRO_5012394850" description="FAD-binding FR-type domain-containing protein" evidence="11">
    <location>
        <begin position="27"/>
        <end position="848"/>
    </location>
</feature>
<dbReference type="PANTHER" id="PTHR32361">
    <property type="entry name" value="FERRIC/CUPRIC REDUCTASE TRANSMEMBRANE COMPONENT"/>
    <property type="match status" value="1"/>
</dbReference>
<keyword evidence="9" id="KW-0325">Glycoprotein</keyword>
<protein>
    <recommendedName>
        <fullName evidence="12">FAD-binding FR-type domain-containing protein</fullName>
    </recommendedName>
</protein>
<evidence type="ECO:0000256" key="8">
    <source>
        <dbReference type="ARBA" id="ARBA00023136"/>
    </source>
</evidence>
<keyword evidence="6" id="KW-0560">Oxidoreductase</keyword>
<evidence type="ECO:0000313" key="14">
    <source>
        <dbReference type="Proteomes" id="UP000215127"/>
    </source>
</evidence>
<evidence type="ECO:0000256" key="4">
    <source>
        <dbReference type="ARBA" id="ARBA00022692"/>
    </source>
</evidence>
<reference evidence="13 14" key="1">
    <citation type="submission" date="2016-06" db="EMBL/GenBank/DDBJ databases">
        <authorList>
            <person name="Kjaerup R.B."/>
            <person name="Dalgaard T.S."/>
            <person name="Juul-Madsen H.R."/>
        </authorList>
    </citation>
    <scope>NUCLEOTIDE SEQUENCE [LARGE SCALE GENOMIC DNA]</scope>
</reference>
<keyword evidence="11" id="KW-0732">Signal</keyword>
<dbReference type="Gene3D" id="3.40.50.80">
    <property type="entry name" value="Nucleotide-binding domain of ferredoxin-NADP reductase (FNR) module"/>
    <property type="match status" value="1"/>
</dbReference>
<dbReference type="InterPro" id="IPR051410">
    <property type="entry name" value="Ferric/Cupric_Reductase"/>
</dbReference>